<dbReference type="InterPro" id="IPR009057">
    <property type="entry name" value="Homeodomain-like_sf"/>
</dbReference>
<evidence type="ECO:0000313" key="6">
    <source>
        <dbReference type="EMBL" id="GEQ13076.1"/>
    </source>
</evidence>
<dbReference type="Pfam" id="PF00440">
    <property type="entry name" value="TetR_N"/>
    <property type="match status" value="1"/>
</dbReference>
<proteinExistence type="predicted"/>
<feature type="domain" description="HTH tetR-type" evidence="5">
    <location>
        <begin position="13"/>
        <end position="73"/>
    </location>
</feature>
<dbReference type="OrthoDB" id="8688418at2"/>
<comment type="caution">
    <text evidence="6">The sequence shown here is derived from an EMBL/GenBank/DDBJ whole genome shotgun (WGS) entry which is preliminary data.</text>
</comment>
<dbReference type="SUPFAM" id="SSF46689">
    <property type="entry name" value="Homeodomain-like"/>
    <property type="match status" value="1"/>
</dbReference>
<dbReference type="RefSeq" id="WP_147062883.1">
    <property type="nucleotide sequence ID" value="NZ_BAABDN010000001.1"/>
</dbReference>
<evidence type="ECO:0000313" key="7">
    <source>
        <dbReference type="Proteomes" id="UP000321793"/>
    </source>
</evidence>
<dbReference type="AlphaFoldDB" id="A0A512SYR2"/>
<reference evidence="6 7" key="1">
    <citation type="submission" date="2019-07" db="EMBL/GenBank/DDBJ databases">
        <title>Whole genome shotgun sequence of Knoellia locipacati NBRC 109775.</title>
        <authorList>
            <person name="Hosoyama A."/>
            <person name="Uohara A."/>
            <person name="Ohji S."/>
            <person name="Ichikawa N."/>
        </authorList>
    </citation>
    <scope>NUCLEOTIDE SEQUENCE [LARGE SCALE GENOMIC DNA]</scope>
    <source>
        <strain evidence="6 7">NBRC 109775</strain>
    </source>
</reference>
<dbReference type="GO" id="GO:0003700">
    <property type="term" value="F:DNA-binding transcription factor activity"/>
    <property type="evidence" value="ECO:0007669"/>
    <property type="project" value="TreeGrafter"/>
</dbReference>
<dbReference type="Gene3D" id="1.10.357.10">
    <property type="entry name" value="Tetracycline Repressor, domain 2"/>
    <property type="match status" value="1"/>
</dbReference>
<organism evidence="6 7">
    <name type="scientific">Knoellia locipacati</name>
    <dbReference type="NCBI Taxonomy" id="882824"/>
    <lineage>
        <taxon>Bacteria</taxon>
        <taxon>Bacillati</taxon>
        <taxon>Actinomycetota</taxon>
        <taxon>Actinomycetes</taxon>
        <taxon>Micrococcales</taxon>
        <taxon>Intrasporangiaceae</taxon>
        <taxon>Knoellia</taxon>
    </lineage>
</organism>
<dbReference type="PANTHER" id="PTHR30055:SF238">
    <property type="entry name" value="MYCOFACTOCIN BIOSYNTHESIS TRANSCRIPTIONAL REGULATOR MFTR-RELATED"/>
    <property type="match status" value="1"/>
</dbReference>
<gene>
    <name evidence="6" type="ORF">KLO01_11230</name>
</gene>
<dbReference type="PRINTS" id="PR00455">
    <property type="entry name" value="HTHTETR"/>
</dbReference>
<dbReference type="GO" id="GO:0000976">
    <property type="term" value="F:transcription cis-regulatory region binding"/>
    <property type="evidence" value="ECO:0007669"/>
    <property type="project" value="TreeGrafter"/>
</dbReference>
<protein>
    <submittedName>
        <fullName evidence="6">TetR family transcriptional regulator</fullName>
    </submittedName>
</protein>
<keyword evidence="1" id="KW-0805">Transcription regulation</keyword>
<dbReference type="PROSITE" id="PS50977">
    <property type="entry name" value="HTH_TETR_2"/>
    <property type="match status" value="1"/>
</dbReference>
<dbReference type="EMBL" id="BKBA01000003">
    <property type="protein sequence ID" value="GEQ13076.1"/>
    <property type="molecule type" value="Genomic_DNA"/>
</dbReference>
<evidence type="ECO:0000256" key="1">
    <source>
        <dbReference type="ARBA" id="ARBA00023015"/>
    </source>
</evidence>
<keyword evidence="7" id="KW-1185">Reference proteome</keyword>
<evidence type="ECO:0000259" key="5">
    <source>
        <dbReference type="PROSITE" id="PS50977"/>
    </source>
</evidence>
<dbReference type="Proteomes" id="UP000321793">
    <property type="component" value="Unassembled WGS sequence"/>
</dbReference>
<name>A0A512SYR2_9MICO</name>
<evidence type="ECO:0000256" key="3">
    <source>
        <dbReference type="ARBA" id="ARBA00023163"/>
    </source>
</evidence>
<sequence length="197" mass="21572">MGEVMSLRERTRGAVRDEVMRQAWALFASQGFEATTIDQIAEAAGMSRRSFFRYFESKDELVLEQLAESGRAVAAALAARPAEESPWVALRAAFDESVTRMEANAEKSHPLQVMLHHEPALRSTVVEWRRRLVGLLSPLVAERLEPRRGRGADVRAAAVTASALACLDAAQGAWALDDDLRLSTLLDQAMGAVAPLD</sequence>
<keyword evidence="3" id="KW-0804">Transcription</keyword>
<evidence type="ECO:0000256" key="4">
    <source>
        <dbReference type="PROSITE-ProRule" id="PRU00335"/>
    </source>
</evidence>
<dbReference type="InterPro" id="IPR041347">
    <property type="entry name" value="MftR_C"/>
</dbReference>
<feature type="DNA-binding region" description="H-T-H motif" evidence="4">
    <location>
        <begin position="36"/>
        <end position="55"/>
    </location>
</feature>
<keyword evidence="2 4" id="KW-0238">DNA-binding</keyword>
<dbReference type="InterPro" id="IPR050109">
    <property type="entry name" value="HTH-type_TetR-like_transc_reg"/>
</dbReference>
<dbReference type="Gene3D" id="1.10.10.60">
    <property type="entry name" value="Homeodomain-like"/>
    <property type="match status" value="1"/>
</dbReference>
<accession>A0A512SYR2</accession>
<dbReference type="Pfam" id="PF17754">
    <property type="entry name" value="TetR_C_14"/>
    <property type="match status" value="1"/>
</dbReference>
<dbReference type="InterPro" id="IPR001647">
    <property type="entry name" value="HTH_TetR"/>
</dbReference>
<dbReference type="PANTHER" id="PTHR30055">
    <property type="entry name" value="HTH-TYPE TRANSCRIPTIONAL REGULATOR RUTR"/>
    <property type="match status" value="1"/>
</dbReference>
<evidence type="ECO:0000256" key="2">
    <source>
        <dbReference type="ARBA" id="ARBA00023125"/>
    </source>
</evidence>